<keyword evidence="9" id="KW-1015">Disulfide bond</keyword>
<evidence type="ECO:0000256" key="17">
    <source>
        <dbReference type="SAM" id="SignalP"/>
    </source>
</evidence>
<dbReference type="GO" id="GO:0009897">
    <property type="term" value="C:external side of plasma membrane"/>
    <property type="evidence" value="ECO:0007669"/>
    <property type="project" value="TreeGrafter"/>
</dbReference>
<evidence type="ECO:0000256" key="13">
    <source>
        <dbReference type="ARBA" id="ARBA00031280"/>
    </source>
</evidence>
<evidence type="ECO:0000256" key="15">
    <source>
        <dbReference type="ARBA" id="ARBA00045664"/>
    </source>
</evidence>
<dbReference type="InterPro" id="IPR003531">
    <property type="entry name" value="Hempt_rcpt_S_F1_CS"/>
</dbReference>
<dbReference type="GO" id="GO:0016064">
    <property type="term" value="P:immunoglobulin mediated immune response"/>
    <property type="evidence" value="ECO:0007669"/>
    <property type="project" value="TreeGrafter"/>
</dbReference>
<feature type="signal peptide" evidence="17">
    <location>
        <begin position="1"/>
        <end position="21"/>
    </location>
</feature>
<reference evidence="19" key="1">
    <citation type="thesis" date="2020" institute="ProQuest LLC" country="789 East Eisenhower Parkway, Ann Arbor, MI, USA">
        <title>Comparative Genomics and Chromosome Evolution.</title>
        <authorList>
            <person name="Mudd A.B."/>
        </authorList>
    </citation>
    <scope>NUCLEOTIDE SEQUENCE</scope>
    <source>
        <strain evidence="19">237g6f4</strain>
        <tissue evidence="19">Blood</tissue>
    </source>
</reference>
<feature type="domain" description="Fibronectin type-III" evidence="18">
    <location>
        <begin position="333"/>
        <end position="431"/>
    </location>
</feature>
<evidence type="ECO:0000256" key="5">
    <source>
        <dbReference type="ARBA" id="ARBA00022692"/>
    </source>
</evidence>
<name>A0AAV7A5M5_ENGPU</name>
<dbReference type="Gene3D" id="2.60.40.10">
    <property type="entry name" value="Immunoglobulins"/>
    <property type="match status" value="4"/>
</dbReference>
<dbReference type="InterPro" id="IPR003961">
    <property type="entry name" value="FN3_dom"/>
</dbReference>
<evidence type="ECO:0000256" key="1">
    <source>
        <dbReference type="ARBA" id="ARBA00004251"/>
    </source>
</evidence>
<dbReference type="Pfam" id="PF18707">
    <property type="entry name" value="IL2RB_N1"/>
    <property type="match status" value="2"/>
</dbReference>
<dbReference type="PROSITE" id="PS50853">
    <property type="entry name" value="FN3"/>
    <property type="match status" value="2"/>
</dbReference>
<dbReference type="GO" id="GO:0004896">
    <property type="term" value="F:cytokine receptor activity"/>
    <property type="evidence" value="ECO:0007669"/>
    <property type="project" value="InterPro"/>
</dbReference>
<accession>A0AAV7A5M5</accession>
<dbReference type="EMBL" id="WNYA01000009">
    <property type="protein sequence ID" value="KAG8556744.1"/>
    <property type="molecule type" value="Genomic_DNA"/>
</dbReference>
<evidence type="ECO:0000256" key="12">
    <source>
        <dbReference type="ARBA" id="ARBA00026094"/>
    </source>
</evidence>
<feature type="domain" description="Fibronectin type-III" evidence="18">
    <location>
        <begin position="127"/>
        <end position="224"/>
    </location>
</feature>
<keyword evidence="20" id="KW-1185">Reference proteome</keyword>
<evidence type="ECO:0000256" key="11">
    <source>
        <dbReference type="ARBA" id="ARBA00023180"/>
    </source>
</evidence>
<keyword evidence="6 17" id="KW-0732">Signal</keyword>
<comment type="caution">
    <text evidence="19">The sequence shown here is derived from an EMBL/GenBank/DDBJ whole genome shotgun (WGS) entry which is preliminary data.</text>
</comment>
<keyword evidence="7 16" id="KW-1133">Transmembrane helix</keyword>
<keyword evidence="10" id="KW-0675">Receptor</keyword>
<evidence type="ECO:0000256" key="9">
    <source>
        <dbReference type="ARBA" id="ARBA00023157"/>
    </source>
</evidence>
<comment type="subcellular location">
    <subcellularLocation>
        <location evidence="1">Cell membrane</location>
        <topology evidence="1">Single-pass type I membrane protein</topology>
    </subcellularLocation>
</comment>
<evidence type="ECO:0000256" key="2">
    <source>
        <dbReference type="ARBA" id="ARBA00008280"/>
    </source>
</evidence>
<evidence type="ECO:0000256" key="10">
    <source>
        <dbReference type="ARBA" id="ARBA00023170"/>
    </source>
</evidence>
<gene>
    <name evidence="19" type="ORF">GDO81_018193</name>
</gene>
<dbReference type="InterPro" id="IPR036116">
    <property type="entry name" value="FN3_sf"/>
</dbReference>
<organism evidence="19 20">
    <name type="scientific">Engystomops pustulosus</name>
    <name type="common">Tungara frog</name>
    <name type="synonym">Physalaemus pustulosus</name>
    <dbReference type="NCBI Taxonomy" id="76066"/>
    <lineage>
        <taxon>Eukaryota</taxon>
        <taxon>Metazoa</taxon>
        <taxon>Chordata</taxon>
        <taxon>Craniata</taxon>
        <taxon>Vertebrata</taxon>
        <taxon>Euteleostomi</taxon>
        <taxon>Amphibia</taxon>
        <taxon>Batrachia</taxon>
        <taxon>Anura</taxon>
        <taxon>Neobatrachia</taxon>
        <taxon>Hyloidea</taxon>
        <taxon>Leptodactylidae</taxon>
        <taxon>Leiuperinae</taxon>
        <taxon>Engystomops</taxon>
    </lineage>
</organism>
<dbReference type="AlphaFoldDB" id="A0AAV7A5M5"/>
<proteinExistence type="inferred from homology"/>
<protein>
    <recommendedName>
        <fullName evidence="3">Interleukin-2 receptor subunit beta</fullName>
    </recommendedName>
    <alternativeName>
        <fullName evidence="14">High affinity IL-2 receptor subunit beta</fullName>
    </alternativeName>
    <alternativeName>
        <fullName evidence="13">p70-75</fullName>
    </alternativeName>
</protein>
<dbReference type="InterPro" id="IPR013783">
    <property type="entry name" value="Ig-like_fold"/>
</dbReference>
<dbReference type="SMART" id="SM00060">
    <property type="entry name" value="FN3"/>
    <property type="match status" value="2"/>
</dbReference>
<evidence type="ECO:0000313" key="20">
    <source>
        <dbReference type="Proteomes" id="UP000824782"/>
    </source>
</evidence>
<evidence type="ECO:0000256" key="14">
    <source>
        <dbReference type="ARBA" id="ARBA00032935"/>
    </source>
</evidence>
<evidence type="ECO:0000313" key="19">
    <source>
        <dbReference type="EMBL" id="KAG8556744.1"/>
    </source>
</evidence>
<dbReference type="CDD" id="cd00063">
    <property type="entry name" value="FN3"/>
    <property type="match status" value="2"/>
</dbReference>
<evidence type="ECO:0000259" key="18">
    <source>
        <dbReference type="PROSITE" id="PS50853"/>
    </source>
</evidence>
<comment type="similarity">
    <text evidence="2">Belongs to the type I cytokine receptor family. Type 4 subfamily.</text>
</comment>
<feature type="chain" id="PRO_5043989410" description="Interleukin-2 receptor subunit beta" evidence="17">
    <location>
        <begin position="22"/>
        <end position="459"/>
    </location>
</feature>
<feature type="transmembrane region" description="Helical" evidence="16">
    <location>
        <begin position="435"/>
        <end position="455"/>
    </location>
</feature>
<comment type="function">
    <text evidence="15">Receptor for interleukin-2. This beta subunit is involved in receptor mediated endocytosis and transduces the mitogenic signals of IL2. Probably in association with IL15RA, involved in the stimulation of neutrophil phagocytosis by IL15.</text>
</comment>
<evidence type="ECO:0000256" key="3">
    <source>
        <dbReference type="ARBA" id="ARBA00016239"/>
    </source>
</evidence>
<evidence type="ECO:0000256" key="6">
    <source>
        <dbReference type="ARBA" id="ARBA00022729"/>
    </source>
</evidence>
<evidence type="ECO:0000256" key="7">
    <source>
        <dbReference type="ARBA" id="ARBA00022989"/>
    </source>
</evidence>
<keyword evidence="5 16" id="KW-0812">Transmembrane</keyword>
<evidence type="ECO:0000256" key="4">
    <source>
        <dbReference type="ARBA" id="ARBA00022475"/>
    </source>
</evidence>
<dbReference type="PANTHER" id="PTHR23037:SF30">
    <property type="entry name" value="INTERLEUKIN-2 RECEPTOR SUBUNIT BETA"/>
    <property type="match status" value="1"/>
</dbReference>
<evidence type="ECO:0000256" key="8">
    <source>
        <dbReference type="ARBA" id="ARBA00023136"/>
    </source>
</evidence>
<dbReference type="PROSITE" id="PS01355">
    <property type="entry name" value="HEMATOPO_REC_S_F1"/>
    <property type="match status" value="1"/>
</dbReference>
<evidence type="ECO:0000256" key="16">
    <source>
        <dbReference type="SAM" id="Phobius"/>
    </source>
</evidence>
<sequence>MSAVSWIHLLLYLLLSSAVMAHLDCTYNSWTLLSCSWEADSNFTSSPCYISTNVKNRDIKGSCDLTPNSNLRNCTINLKTDLKPVKEILTVDHKLNMSVICSDTLKRNASVTFLYEFSAYHNLLLDSPSSTEIKMISDDVWNLTWRISQRSKIKNIETEVQYKRVNSLWQDAQNIRVKNANFVALHNLHPKTQYEAKVRVNQTDFAGGRWSDWGRPVQWTTLEVALDCTHNSFDTVTCSWRTARNLTSTPCYLLAYVNNNNENRRIKGMCYLSPSGDYRSCVMNLTTNGKHILSAMTFSHHMNVSVMCSIGNFNRTVTSLSAFFPFYNLRLDPPIILDIKMLEDGVWNLTWVNKHRNYIDNVETEVHFKPVKWSWKDAKRFTLSQYDLSAFLRDLHPDTLYEARVRVNQTDIQGGRWSEWSKPVQWATPPKGSAFPIPGAVAISVVLLILAVALCSSKR</sequence>
<dbReference type="InterPro" id="IPR040951">
    <property type="entry name" value="IL2RB_N1"/>
</dbReference>
<dbReference type="SUPFAM" id="SSF49265">
    <property type="entry name" value="Fibronectin type III"/>
    <property type="match status" value="4"/>
</dbReference>
<dbReference type="Proteomes" id="UP000824782">
    <property type="component" value="Unassembled WGS sequence"/>
</dbReference>
<comment type="subunit">
    <text evidence="12">Non-covalent dimer of an alpha and a beta subunit. IL2R exists in 3 different forms: a high affinity dimer, an intermediate affinity monomer (beta subunit), and a low affinity monomer (alpha subunit). The high and intermediate affinity forms also associate with a gamma subunit. Interacts with SHB upon interleukin stimulation.</text>
</comment>
<dbReference type="PANTHER" id="PTHR23037">
    <property type="entry name" value="CYTOKINE RECEPTOR"/>
    <property type="match status" value="1"/>
</dbReference>
<keyword evidence="4" id="KW-1003">Cell membrane</keyword>
<keyword evidence="8 16" id="KW-0472">Membrane</keyword>
<keyword evidence="11" id="KW-0325">Glycoprotein</keyword>